<organism evidence="2 3">
    <name type="scientific">Moritella viscosa</name>
    <dbReference type="NCBI Taxonomy" id="80854"/>
    <lineage>
        <taxon>Bacteria</taxon>
        <taxon>Pseudomonadati</taxon>
        <taxon>Pseudomonadota</taxon>
        <taxon>Gammaproteobacteria</taxon>
        <taxon>Alteromonadales</taxon>
        <taxon>Moritellaceae</taxon>
        <taxon>Moritella</taxon>
    </lineage>
</organism>
<gene>
    <name evidence="2" type="ORF">NVI5450_3121</name>
</gene>
<dbReference type="Proteomes" id="UP000183794">
    <property type="component" value="Unassembled WGS sequence"/>
</dbReference>
<dbReference type="EMBL" id="FPLD01000084">
    <property type="protein sequence ID" value="SGZ06927.1"/>
    <property type="molecule type" value="Genomic_DNA"/>
</dbReference>
<name>A0A1L0C1A9_9GAMM</name>
<feature type="domain" description="Lcl C-terminal" evidence="1">
    <location>
        <begin position="55"/>
        <end position="181"/>
    </location>
</feature>
<evidence type="ECO:0000313" key="3">
    <source>
        <dbReference type="Proteomes" id="UP000183794"/>
    </source>
</evidence>
<sequence>MMIFNITRRILLITSTILLLVMSMAARGLDQRCNENAEISTPNQRFVNTREGFLFDKATRLEWQTCVLGLTGNRCQNGTVRYFTSWEAMMEPAAFNATNDGHTDWRLPNIKELYSIIETACEEPSLNKSIFPNHPLSPAVSKSWSSTPSNGNPSKAWQVEFQNGLLYDISNGERLTVRLVRTCDEACQQEYD</sequence>
<dbReference type="InterPro" id="IPR011460">
    <property type="entry name" value="Lcl_C"/>
</dbReference>
<protein>
    <recommendedName>
        <fullName evidence="1">Lcl C-terminal domain-containing protein</fullName>
    </recommendedName>
</protein>
<dbReference type="Pfam" id="PF07603">
    <property type="entry name" value="Lcl_C"/>
    <property type="match status" value="1"/>
</dbReference>
<dbReference type="PANTHER" id="PTHR35812">
    <property type="entry name" value="LIPOPROTEIN"/>
    <property type="match status" value="1"/>
</dbReference>
<dbReference type="PANTHER" id="PTHR35812:SF1">
    <property type="entry name" value="LIPOPROTEIN"/>
    <property type="match status" value="1"/>
</dbReference>
<evidence type="ECO:0000313" key="2">
    <source>
        <dbReference type="EMBL" id="SGZ06927.1"/>
    </source>
</evidence>
<dbReference type="AlphaFoldDB" id="A0A1L0C1A9"/>
<reference evidence="2 3" key="1">
    <citation type="submission" date="2016-11" db="EMBL/GenBank/DDBJ databases">
        <authorList>
            <person name="Jaros S."/>
            <person name="Januszkiewicz K."/>
            <person name="Wedrychowicz H."/>
        </authorList>
    </citation>
    <scope>NUCLEOTIDE SEQUENCE [LARGE SCALE GENOMIC DNA]</scope>
    <source>
        <strain evidence="2">NVI 5450</strain>
    </source>
</reference>
<evidence type="ECO:0000259" key="1">
    <source>
        <dbReference type="Pfam" id="PF07603"/>
    </source>
</evidence>
<accession>A0A1L0C1A9</accession>
<proteinExistence type="predicted"/>
<dbReference type="RefSeq" id="WP_075497534.1">
    <property type="nucleotide sequence ID" value="NZ_CAWRBC010000039.1"/>
</dbReference>